<feature type="domain" description="C2H2-type" evidence="8">
    <location>
        <begin position="485"/>
        <end position="512"/>
    </location>
</feature>
<dbReference type="GO" id="GO:0005634">
    <property type="term" value="C:nucleus"/>
    <property type="evidence" value="ECO:0007669"/>
    <property type="project" value="UniProtKB-ARBA"/>
</dbReference>
<feature type="compositionally biased region" description="Polar residues" evidence="6">
    <location>
        <begin position="586"/>
        <end position="595"/>
    </location>
</feature>
<evidence type="ECO:0000313" key="11">
    <source>
        <dbReference type="Proteomes" id="UP000009046"/>
    </source>
</evidence>
<dbReference type="eggNOG" id="KOG1721">
    <property type="taxonomic scope" value="Eukaryota"/>
</dbReference>
<evidence type="ECO:0000256" key="3">
    <source>
        <dbReference type="ARBA" id="ARBA00022771"/>
    </source>
</evidence>
<dbReference type="PROSITE" id="PS00028">
    <property type="entry name" value="ZINC_FINGER_C2H2_1"/>
    <property type="match status" value="4"/>
</dbReference>
<reference evidence="9" key="2">
    <citation type="submission" date="2007-04" db="EMBL/GenBank/DDBJ databases">
        <title>The genome of the human body louse.</title>
        <authorList>
            <consortium name="The Human Body Louse Genome Consortium"/>
            <person name="Kirkness E."/>
            <person name="Walenz B."/>
            <person name="Hass B."/>
            <person name="Bruggner R."/>
            <person name="Strausberg R."/>
        </authorList>
    </citation>
    <scope>NUCLEOTIDE SEQUENCE</scope>
    <source>
        <strain evidence="9">USDA</strain>
    </source>
</reference>
<evidence type="ECO:0000256" key="7">
    <source>
        <dbReference type="SAM" id="SignalP"/>
    </source>
</evidence>
<feature type="region of interest" description="Disordered" evidence="6">
    <location>
        <begin position="360"/>
        <end position="388"/>
    </location>
</feature>
<feature type="region of interest" description="Disordered" evidence="6">
    <location>
        <begin position="249"/>
        <end position="277"/>
    </location>
</feature>
<dbReference type="SMART" id="SM00355">
    <property type="entry name" value="ZnF_C2H2"/>
    <property type="match status" value="4"/>
</dbReference>
<evidence type="ECO:0000256" key="1">
    <source>
        <dbReference type="ARBA" id="ARBA00022723"/>
    </source>
</evidence>
<feature type="compositionally biased region" description="Basic residues" evidence="6">
    <location>
        <begin position="366"/>
        <end position="385"/>
    </location>
</feature>
<dbReference type="FunFam" id="3.30.160.60:FF:000340">
    <property type="entry name" value="zinc finger protein 473 isoform X1"/>
    <property type="match status" value="1"/>
</dbReference>
<sequence length="622" mass="68179">MFSVLNKAIKLMLVIMNFSPFGTFSQTIPGAGMHHFTTAKFAQNIAPGGQVLGVISSGEGGVHYLRPVDNGFNNQSGPQLITLPITVSGKPDSDQTPQTIQIQVVNPNAPTISPNTSNSNAPKYVMPIQIQGFPQGAATVLTLAYNQALPGEPLQLQLQPQIEMANNENEGETNNNNNNNNNNNLNSNSSINNNNNNNNGSCTNNSNSNNNSVQTDQNLSLEEKSQENNVGTYPIAMVANQMVIKTESDVDTKSTQTNAEKCKDSKTNVNEDDDVTGENEEFLSSTLTTMPSSWQSLATPGSAVADYLSKIPNSLPLTLQHFLRFSAETIKREQGIESSPLPCEYNESYQNGVEEQIGLEIDFNGKTKKKKRPVKKKPPRPKKPRPGQVHIATALDGTTLFCCPQCHMAYPEKESLEQHLVGHKIERRFICDICGAGLKRKEHLERHKLGHNPERPFVCQVCEKGFKRKEHLNLHSVIHSGEKTEICSECGKGFYRKDHLRKHAKSHITKKIKEAAQAQAQTILEAQAQAQAQLGGQHTHFSIPIPNMPGVSVIPLNRGVLGGEEEGTSAVVSIKTEIEDEELPNLSMQEPQPQVTITASTTTTSSQNSDTNGMRHNNSRVK</sequence>
<feature type="region of interest" description="Disordered" evidence="6">
    <location>
        <begin position="581"/>
        <end position="622"/>
    </location>
</feature>
<feature type="signal peptide" evidence="7">
    <location>
        <begin position="1"/>
        <end position="25"/>
    </location>
</feature>
<feature type="compositionally biased region" description="Low complexity" evidence="6">
    <location>
        <begin position="168"/>
        <end position="212"/>
    </location>
</feature>
<name>E0VTC2_PEDHC</name>
<dbReference type="InterPro" id="IPR013087">
    <property type="entry name" value="Znf_C2H2_type"/>
</dbReference>
<dbReference type="Proteomes" id="UP000009046">
    <property type="component" value="Unassembled WGS sequence"/>
</dbReference>
<dbReference type="PROSITE" id="PS50157">
    <property type="entry name" value="ZINC_FINGER_C2H2_2"/>
    <property type="match status" value="4"/>
</dbReference>
<dbReference type="PANTHER" id="PTHR23235">
    <property type="entry name" value="KRUEPPEL-LIKE TRANSCRIPTION FACTOR"/>
    <property type="match status" value="1"/>
</dbReference>
<evidence type="ECO:0000259" key="8">
    <source>
        <dbReference type="PROSITE" id="PS50157"/>
    </source>
</evidence>
<gene>
    <name evidence="10" type="primary">8230167</name>
    <name evidence="9" type="ORF">Phum_PHUM430420</name>
</gene>
<feature type="domain" description="C2H2-type" evidence="8">
    <location>
        <begin position="457"/>
        <end position="484"/>
    </location>
</feature>
<evidence type="ECO:0000256" key="2">
    <source>
        <dbReference type="ARBA" id="ARBA00022737"/>
    </source>
</evidence>
<feature type="domain" description="C2H2-type" evidence="8">
    <location>
        <begin position="429"/>
        <end position="456"/>
    </location>
</feature>
<keyword evidence="11" id="KW-1185">Reference proteome</keyword>
<feature type="chain" id="PRO_5014570202" description="C2H2-type domain-containing protein" evidence="7">
    <location>
        <begin position="26"/>
        <end position="622"/>
    </location>
</feature>
<feature type="region of interest" description="Disordered" evidence="6">
    <location>
        <begin position="168"/>
        <end position="226"/>
    </location>
</feature>
<keyword evidence="3 5" id="KW-0863">Zinc-finger</keyword>
<dbReference type="KEGG" id="phu:Phum_PHUM430420"/>
<dbReference type="VEuPathDB" id="VectorBase:PHUM430420"/>
<dbReference type="EMBL" id="DS235761">
    <property type="protein sequence ID" value="EEB16628.1"/>
    <property type="molecule type" value="Genomic_DNA"/>
</dbReference>
<evidence type="ECO:0000256" key="4">
    <source>
        <dbReference type="ARBA" id="ARBA00022833"/>
    </source>
</evidence>
<dbReference type="RefSeq" id="XP_002429366.1">
    <property type="nucleotide sequence ID" value="XM_002429321.1"/>
</dbReference>
<evidence type="ECO:0000256" key="5">
    <source>
        <dbReference type="PROSITE-ProRule" id="PRU00042"/>
    </source>
</evidence>
<dbReference type="InterPro" id="IPR036236">
    <property type="entry name" value="Znf_C2H2_sf"/>
</dbReference>
<accession>E0VTC2</accession>
<dbReference type="AlphaFoldDB" id="E0VTC2"/>
<feature type="domain" description="C2H2-type" evidence="8">
    <location>
        <begin position="401"/>
        <end position="428"/>
    </location>
</feature>
<keyword evidence="7" id="KW-0732">Signal</keyword>
<dbReference type="GO" id="GO:0000981">
    <property type="term" value="F:DNA-binding transcription factor activity, RNA polymerase II-specific"/>
    <property type="evidence" value="ECO:0007669"/>
    <property type="project" value="TreeGrafter"/>
</dbReference>
<reference evidence="9" key="1">
    <citation type="submission" date="2007-04" db="EMBL/GenBank/DDBJ databases">
        <title>Annotation of Pediculus humanus corporis strain USDA.</title>
        <authorList>
            <person name="Kirkness E."/>
            <person name="Hannick L."/>
            <person name="Hass B."/>
            <person name="Bruggner R."/>
            <person name="Lawson D."/>
            <person name="Bidwell S."/>
            <person name="Joardar V."/>
            <person name="Caler E."/>
            <person name="Walenz B."/>
            <person name="Inman J."/>
            <person name="Schobel S."/>
            <person name="Galinsky K."/>
            <person name="Amedeo P."/>
            <person name="Strausberg R."/>
        </authorList>
    </citation>
    <scope>NUCLEOTIDE SEQUENCE</scope>
    <source>
        <strain evidence="9">USDA</strain>
    </source>
</reference>
<dbReference type="SUPFAM" id="SSF57667">
    <property type="entry name" value="beta-beta-alpha zinc fingers"/>
    <property type="match status" value="3"/>
</dbReference>
<dbReference type="GeneID" id="8230167"/>
<evidence type="ECO:0000313" key="10">
    <source>
        <dbReference type="EnsemblMetazoa" id="PHUM430420-PA"/>
    </source>
</evidence>
<evidence type="ECO:0000313" key="9">
    <source>
        <dbReference type="EMBL" id="EEB16628.1"/>
    </source>
</evidence>
<keyword evidence="4" id="KW-0862">Zinc</keyword>
<keyword evidence="1" id="KW-0479">Metal-binding</keyword>
<dbReference type="InParanoid" id="E0VTC2"/>
<dbReference type="CTD" id="8230167"/>
<dbReference type="PANTHER" id="PTHR23235:SF120">
    <property type="entry name" value="KRUPPEL-LIKE FACTOR 15"/>
    <property type="match status" value="1"/>
</dbReference>
<dbReference type="Pfam" id="PF00096">
    <property type="entry name" value="zf-C2H2"/>
    <property type="match status" value="3"/>
</dbReference>
<dbReference type="Gene3D" id="3.30.160.60">
    <property type="entry name" value="Classic Zinc Finger"/>
    <property type="match status" value="3"/>
</dbReference>
<dbReference type="GO" id="GO:0000978">
    <property type="term" value="F:RNA polymerase II cis-regulatory region sequence-specific DNA binding"/>
    <property type="evidence" value="ECO:0007669"/>
    <property type="project" value="TreeGrafter"/>
</dbReference>
<dbReference type="OrthoDB" id="10072647at2759"/>
<evidence type="ECO:0000256" key="6">
    <source>
        <dbReference type="SAM" id="MobiDB-lite"/>
    </source>
</evidence>
<dbReference type="EMBL" id="AAZO01005252">
    <property type="status" value="NOT_ANNOTATED_CDS"/>
    <property type="molecule type" value="Genomic_DNA"/>
</dbReference>
<dbReference type="GO" id="GO:0008270">
    <property type="term" value="F:zinc ion binding"/>
    <property type="evidence" value="ECO:0007669"/>
    <property type="project" value="UniProtKB-KW"/>
</dbReference>
<protein>
    <recommendedName>
        <fullName evidence="8">C2H2-type domain-containing protein</fullName>
    </recommendedName>
</protein>
<proteinExistence type="predicted"/>
<organism>
    <name type="scientific">Pediculus humanus subsp. corporis</name>
    <name type="common">Body louse</name>
    <dbReference type="NCBI Taxonomy" id="121224"/>
    <lineage>
        <taxon>Eukaryota</taxon>
        <taxon>Metazoa</taxon>
        <taxon>Ecdysozoa</taxon>
        <taxon>Arthropoda</taxon>
        <taxon>Hexapoda</taxon>
        <taxon>Insecta</taxon>
        <taxon>Pterygota</taxon>
        <taxon>Neoptera</taxon>
        <taxon>Paraneoptera</taxon>
        <taxon>Psocodea</taxon>
        <taxon>Troctomorpha</taxon>
        <taxon>Phthiraptera</taxon>
        <taxon>Anoplura</taxon>
        <taxon>Pediculidae</taxon>
        <taxon>Pediculus</taxon>
    </lineage>
</organism>
<keyword evidence="2" id="KW-0677">Repeat</keyword>
<dbReference type="HOGENOM" id="CLU_022741_0_0_1"/>
<dbReference type="EnsemblMetazoa" id="PHUM430420-RA">
    <property type="protein sequence ID" value="PHUM430420-PA"/>
    <property type="gene ID" value="PHUM430420"/>
</dbReference>
<feature type="compositionally biased region" description="Low complexity" evidence="6">
    <location>
        <begin position="596"/>
        <end position="611"/>
    </location>
</feature>
<dbReference type="OMA" id="TEVCSEC"/>
<reference evidence="10" key="3">
    <citation type="submission" date="2020-05" db="UniProtKB">
        <authorList>
            <consortium name="EnsemblMetazoa"/>
        </authorList>
    </citation>
    <scope>IDENTIFICATION</scope>
    <source>
        <strain evidence="10">USDA</strain>
    </source>
</reference>